<accession>A0A066TKF9</accession>
<organism evidence="3 4">
    <name type="scientific">Snodgrassella communis</name>
    <dbReference type="NCBI Taxonomy" id="2946699"/>
    <lineage>
        <taxon>Bacteria</taxon>
        <taxon>Pseudomonadati</taxon>
        <taxon>Pseudomonadota</taxon>
        <taxon>Betaproteobacteria</taxon>
        <taxon>Neisseriales</taxon>
        <taxon>Neisseriaceae</taxon>
        <taxon>Snodgrassella</taxon>
    </lineage>
</organism>
<name>A0A066TKF9_9NEIS</name>
<feature type="coiled-coil region" evidence="1">
    <location>
        <begin position="48"/>
        <end position="89"/>
    </location>
</feature>
<comment type="caution">
    <text evidence="3">The sequence shown here is derived from an EMBL/GenBank/DDBJ whole genome shotgun (WGS) entry which is preliminary data.</text>
</comment>
<evidence type="ECO:0000313" key="4">
    <source>
        <dbReference type="Proteomes" id="UP000027170"/>
    </source>
</evidence>
<evidence type="ECO:0000256" key="2">
    <source>
        <dbReference type="SAM" id="SignalP"/>
    </source>
</evidence>
<dbReference type="EMBL" id="JFZV01000004">
    <property type="protein sequence ID" value="KDN14847.1"/>
    <property type="molecule type" value="Genomic_DNA"/>
</dbReference>
<dbReference type="RefSeq" id="WP_037407074.1">
    <property type="nucleotide sequence ID" value="NZ_JFZV01000004.1"/>
</dbReference>
<sequence>MKAKNSLWLCLSLAITAWAESPADVELLSAQKAYQAALSGQKAGQSRALQLQAQLQSAQLQLKNAQDNVTRLQKDFNQADIQRQQAEAALQAAGARLDAAWQAVHSH</sequence>
<evidence type="ECO:0000313" key="3">
    <source>
        <dbReference type="EMBL" id="KDN14847.1"/>
    </source>
</evidence>
<keyword evidence="2" id="KW-0732">Signal</keyword>
<dbReference type="OrthoDB" id="8614044at2"/>
<reference evidence="3 4" key="1">
    <citation type="submission" date="2014-03" db="EMBL/GenBank/DDBJ databases">
        <title>The genomes of two eusocial bee gut symbionts.</title>
        <authorList>
            <person name="Kwong W.K."/>
            <person name="Engel P."/>
            <person name="Koch H."/>
            <person name="Moran N.A."/>
        </authorList>
    </citation>
    <scope>NUCLEOTIDE SEQUENCE [LARGE SCALE GENOMIC DNA]</scope>
    <source>
        <strain evidence="4">wkB29</strain>
    </source>
</reference>
<keyword evidence="1" id="KW-0175">Coiled coil</keyword>
<proteinExistence type="predicted"/>
<evidence type="ECO:0000256" key="1">
    <source>
        <dbReference type="SAM" id="Coils"/>
    </source>
</evidence>
<gene>
    <name evidence="3" type="ORF">SALWKB29_0919</name>
</gene>
<protein>
    <submittedName>
        <fullName evidence="3">Uncharacterized protein</fullName>
    </submittedName>
</protein>
<dbReference type="Proteomes" id="UP000027170">
    <property type="component" value="Unassembled WGS sequence"/>
</dbReference>
<feature type="signal peptide" evidence="2">
    <location>
        <begin position="1"/>
        <end position="19"/>
    </location>
</feature>
<feature type="chain" id="PRO_5015027372" evidence="2">
    <location>
        <begin position="20"/>
        <end position="107"/>
    </location>
</feature>
<keyword evidence="4" id="KW-1185">Reference proteome</keyword>
<dbReference type="AlphaFoldDB" id="A0A066TKF9"/>